<dbReference type="EMBL" id="JH711580">
    <property type="protein sequence ID" value="EIW79775.1"/>
    <property type="molecule type" value="Genomic_DNA"/>
</dbReference>
<evidence type="ECO:0000256" key="2">
    <source>
        <dbReference type="SAM" id="Phobius"/>
    </source>
</evidence>
<organism evidence="4 5">
    <name type="scientific">Coniophora puteana (strain RWD-64-598)</name>
    <name type="common">Brown rot fungus</name>
    <dbReference type="NCBI Taxonomy" id="741705"/>
    <lineage>
        <taxon>Eukaryota</taxon>
        <taxon>Fungi</taxon>
        <taxon>Dikarya</taxon>
        <taxon>Basidiomycota</taxon>
        <taxon>Agaricomycotina</taxon>
        <taxon>Agaricomycetes</taxon>
        <taxon>Agaricomycetidae</taxon>
        <taxon>Boletales</taxon>
        <taxon>Coniophorineae</taxon>
        <taxon>Coniophoraceae</taxon>
        <taxon>Coniophora</taxon>
    </lineage>
</organism>
<keyword evidence="2" id="KW-0812">Transmembrane</keyword>
<dbReference type="RefSeq" id="XP_007770122.1">
    <property type="nucleotide sequence ID" value="XM_007771932.1"/>
</dbReference>
<feature type="transmembrane region" description="Helical" evidence="2">
    <location>
        <begin position="232"/>
        <end position="252"/>
    </location>
</feature>
<protein>
    <recommendedName>
        <fullName evidence="3">DUF6534 domain-containing protein</fullName>
    </recommendedName>
</protein>
<dbReference type="Pfam" id="PF20152">
    <property type="entry name" value="DUF6534"/>
    <property type="match status" value="1"/>
</dbReference>
<feature type="domain" description="DUF6534" evidence="3">
    <location>
        <begin position="170"/>
        <end position="257"/>
    </location>
</feature>
<feature type="transmembrane region" description="Helical" evidence="2">
    <location>
        <begin position="164"/>
        <end position="185"/>
    </location>
</feature>
<dbReference type="KEGG" id="cput:CONPUDRAFT_166480"/>
<feature type="transmembrane region" description="Helical" evidence="2">
    <location>
        <begin position="89"/>
        <end position="110"/>
    </location>
</feature>
<evidence type="ECO:0000313" key="5">
    <source>
        <dbReference type="Proteomes" id="UP000053558"/>
    </source>
</evidence>
<feature type="transmembrane region" description="Helical" evidence="2">
    <location>
        <begin position="122"/>
        <end position="144"/>
    </location>
</feature>
<evidence type="ECO:0000313" key="4">
    <source>
        <dbReference type="EMBL" id="EIW79775.1"/>
    </source>
</evidence>
<dbReference type="OrthoDB" id="2536347at2759"/>
<sequence length="385" mass="42769">MSNCTVPSNAPDILGPYVFGYQFNWALYGVLVVQVYFYYVSPIVDQWPIQAVVYGTVLIETVQVAFATHDSFFQLAVSWGHVDQLMVAHWTWLTLPVLIGIISMITQLFYAWRIHVLSRGWVMSGVISLLALLQGASALATGVRAYLLDKSLKNVSTNLLTTDIVWLTSTAVCDLLIFSCMIYYLSKMRTGINSTERIINRLIRLFIETGLLTTIAATLDLGLFIGLPSSPWFVILSLALSKLYSNSLLAVLNHRSSLRYRRSKRSNSDDIPSSDPSMGMGMGMSMGMSMSELEEGAADDSAQCARCQRNRRLGLGTFRAYVPPSVGMDTRLDSTDGTAGVMMDEGMERAPVKRSSGDERTLNLIHLQFANTDKDLEEVERHSKV</sequence>
<dbReference type="InterPro" id="IPR045339">
    <property type="entry name" value="DUF6534"/>
</dbReference>
<name>A0A5M3MM67_CONPW</name>
<reference evidence="5" key="1">
    <citation type="journal article" date="2012" name="Science">
        <title>The Paleozoic origin of enzymatic lignin decomposition reconstructed from 31 fungal genomes.</title>
        <authorList>
            <person name="Floudas D."/>
            <person name="Binder M."/>
            <person name="Riley R."/>
            <person name="Barry K."/>
            <person name="Blanchette R.A."/>
            <person name="Henrissat B."/>
            <person name="Martinez A.T."/>
            <person name="Otillar R."/>
            <person name="Spatafora J.W."/>
            <person name="Yadav J.S."/>
            <person name="Aerts A."/>
            <person name="Benoit I."/>
            <person name="Boyd A."/>
            <person name="Carlson A."/>
            <person name="Copeland A."/>
            <person name="Coutinho P.M."/>
            <person name="de Vries R.P."/>
            <person name="Ferreira P."/>
            <person name="Findley K."/>
            <person name="Foster B."/>
            <person name="Gaskell J."/>
            <person name="Glotzer D."/>
            <person name="Gorecki P."/>
            <person name="Heitman J."/>
            <person name="Hesse C."/>
            <person name="Hori C."/>
            <person name="Igarashi K."/>
            <person name="Jurgens J.A."/>
            <person name="Kallen N."/>
            <person name="Kersten P."/>
            <person name="Kohler A."/>
            <person name="Kuees U."/>
            <person name="Kumar T.K.A."/>
            <person name="Kuo A."/>
            <person name="LaButti K."/>
            <person name="Larrondo L.F."/>
            <person name="Lindquist E."/>
            <person name="Ling A."/>
            <person name="Lombard V."/>
            <person name="Lucas S."/>
            <person name="Lundell T."/>
            <person name="Martin R."/>
            <person name="McLaughlin D.J."/>
            <person name="Morgenstern I."/>
            <person name="Morin E."/>
            <person name="Murat C."/>
            <person name="Nagy L.G."/>
            <person name="Nolan M."/>
            <person name="Ohm R.A."/>
            <person name="Patyshakuliyeva A."/>
            <person name="Rokas A."/>
            <person name="Ruiz-Duenas F.J."/>
            <person name="Sabat G."/>
            <person name="Salamov A."/>
            <person name="Samejima M."/>
            <person name="Schmutz J."/>
            <person name="Slot J.C."/>
            <person name="St John F."/>
            <person name="Stenlid J."/>
            <person name="Sun H."/>
            <person name="Sun S."/>
            <person name="Syed K."/>
            <person name="Tsang A."/>
            <person name="Wiebenga A."/>
            <person name="Young D."/>
            <person name="Pisabarro A."/>
            <person name="Eastwood D.C."/>
            <person name="Martin F."/>
            <person name="Cullen D."/>
            <person name="Grigoriev I.V."/>
            <person name="Hibbett D.S."/>
        </authorList>
    </citation>
    <scope>NUCLEOTIDE SEQUENCE [LARGE SCALE GENOMIC DNA]</scope>
    <source>
        <strain evidence="5">RWD-64-598 SS2</strain>
    </source>
</reference>
<dbReference type="AlphaFoldDB" id="A0A5M3MM67"/>
<dbReference type="PANTHER" id="PTHR40465:SF1">
    <property type="entry name" value="DUF6534 DOMAIN-CONTAINING PROTEIN"/>
    <property type="match status" value="1"/>
</dbReference>
<dbReference type="Proteomes" id="UP000053558">
    <property type="component" value="Unassembled WGS sequence"/>
</dbReference>
<feature type="compositionally biased region" description="Low complexity" evidence="1">
    <location>
        <begin position="269"/>
        <end position="283"/>
    </location>
</feature>
<dbReference type="GeneID" id="19205552"/>
<evidence type="ECO:0000259" key="3">
    <source>
        <dbReference type="Pfam" id="PF20152"/>
    </source>
</evidence>
<dbReference type="OMA" id="YANTIFM"/>
<accession>A0A5M3MM67</accession>
<dbReference type="PANTHER" id="PTHR40465">
    <property type="entry name" value="CHROMOSOME 1, WHOLE GENOME SHOTGUN SEQUENCE"/>
    <property type="match status" value="1"/>
</dbReference>
<gene>
    <name evidence="4" type="ORF">CONPUDRAFT_166480</name>
</gene>
<feature type="transmembrane region" description="Helical" evidence="2">
    <location>
        <begin position="20"/>
        <end position="39"/>
    </location>
</feature>
<evidence type="ECO:0000256" key="1">
    <source>
        <dbReference type="SAM" id="MobiDB-lite"/>
    </source>
</evidence>
<feature type="transmembrane region" description="Helical" evidence="2">
    <location>
        <begin position="205"/>
        <end position="226"/>
    </location>
</feature>
<proteinExistence type="predicted"/>
<feature type="region of interest" description="Disordered" evidence="1">
    <location>
        <begin position="263"/>
        <end position="283"/>
    </location>
</feature>
<keyword evidence="2" id="KW-0472">Membrane</keyword>
<comment type="caution">
    <text evidence="4">The sequence shown here is derived from an EMBL/GenBank/DDBJ whole genome shotgun (WGS) entry which is preliminary data.</text>
</comment>
<keyword evidence="5" id="KW-1185">Reference proteome</keyword>
<keyword evidence="2" id="KW-1133">Transmembrane helix</keyword>